<dbReference type="RefSeq" id="WP_218819323.1">
    <property type="nucleotide sequence ID" value="NZ_FZOC01000001.1"/>
</dbReference>
<gene>
    <name evidence="1" type="ORF">SAMN04488503_0538</name>
</gene>
<sequence>MTSKKLDIERFSKVYNLMNSTCYDGEREAARDRAEAIACAAGMTFEEAVDAISQLEAPTPMATESFRNPFAGFAEYMEQREPGYMARAAEEARQREEARLKECAKLIEQYGSEEAVMAACEREVLLEKACAHLAEVEEDGYISNLDGWGPLSKDEDLPVSVRQAVADAYILPKTVVEAWEEWRYWNRRMLERSTLDRYMDFHPLPVNARVVVLEELLFSLPAATVGDVIARIDRFEELCNQGWDVKQEDQDKFIKQLRNDVDFLSNSVQVGRQTPFTNAKKRDAVLEYLKCPERSLLSDREIARIVGVSPQTVNNWRKRLNVHFGHNR</sequence>
<dbReference type="EMBL" id="FZOC01000001">
    <property type="protein sequence ID" value="SNR64012.1"/>
    <property type="molecule type" value="Genomic_DNA"/>
</dbReference>
<dbReference type="Proteomes" id="UP000198324">
    <property type="component" value="Unassembled WGS sequence"/>
</dbReference>
<keyword evidence="1" id="KW-0371">Homeobox</keyword>
<dbReference type="GO" id="GO:0003677">
    <property type="term" value="F:DNA binding"/>
    <property type="evidence" value="ECO:0007669"/>
    <property type="project" value="UniProtKB-KW"/>
</dbReference>
<keyword evidence="2" id="KW-1185">Reference proteome</keyword>
<reference evidence="1 2" key="1">
    <citation type="submission" date="2017-06" db="EMBL/GenBank/DDBJ databases">
        <authorList>
            <person name="Kim H.J."/>
            <person name="Triplett B.A."/>
        </authorList>
    </citation>
    <scope>NUCLEOTIDE SEQUENCE [LARGE SCALE GENOMIC DNA]</scope>
    <source>
        <strain evidence="1 2">DSM 13116</strain>
    </source>
</reference>
<name>A0A238XZ77_9BACT</name>
<organism evidence="1 2">
    <name type="scientific">Humidesulfovibrio mexicanus</name>
    <dbReference type="NCBI Taxonomy" id="147047"/>
    <lineage>
        <taxon>Bacteria</taxon>
        <taxon>Pseudomonadati</taxon>
        <taxon>Thermodesulfobacteriota</taxon>
        <taxon>Desulfovibrionia</taxon>
        <taxon>Desulfovibrionales</taxon>
        <taxon>Desulfovibrionaceae</taxon>
        <taxon>Humidesulfovibrio</taxon>
    </lineage>
</organism>
<proteinExistence type="predicted"/>
<dbReference type="AlphaFoldDB" id="A0A238XZ77"/>
<keyword evidence="1" id="KW-0238">DNA-binding</keyword>
<evidence type="ECO:0000313" key="1">
    <source>
        <dbReference type="EMBL" id="SNR64012.1"/>
    </source>
</evidence>
<protein>
    <submittedName>
        <fullName evidence="1">Homeodomain-like domain-containing protein</fullName>
    </submittedName>
</protein>
<evidence type="ECO:0000313" key="2">
    <source>
        <dbReference type="Proteomes" id="UP000198324"/>
    </source>
</evidence>
<accession>A0A238XZ77</accession>